<dbReference type="VEuPathDB" id="PlasmoDB:AK88_04222"/>
<proteinExistence type="predicted"/>
<dbReference type="RefSeq" id="XP_012337255.1">
    <property type="nucleotide sequence ID" value="XM_012481832.1"/>
</dbReference>
<name>A0A0D9QKD3_PLAFR</name>
<keyword evidence="2" id="KW-1185">Reference proteome</keyword>
<evidence type="ECO:0000313" key="1">
    <source>
        <dbReference type="EMBL" id="KJP86171.1"/>
    </source>
</evidence>
<sequence>MLTIKITGSKIFCYLICDSKILFLTHGYIQSFIDLIQMCKENGFCPMSTEQVHIYRIKNFLFLMITCMINNFRNIMNFCISYASGHSKYLSNDYCSGSFVCRLKEKKGNSFLIGHKVQKYFICPNNIISFLQQKRRCVSYEHKLLK</sequence>
<dbReference type="Proteomes" id="UP000054561">
    <property type="component" value="Unassembled WGS sequence"/>
</dbReference>
<dbReference type="AlphaFoldDB" id="A0A0D9QKD3"/>
<reference evidence="1 2" key="1">
    <citation type="submission" date="2014-03" db="EMBL/GenBank/DDBJ databases">
        <title>The Genome Sequence of Plasmodium fragile nilgiri.</title>
        <authorList>
            <consortium name="The Broad Institute Genomics Platform"/>
            <consortium name="The Broad Institute Genome Sequencing Center for Infectious Disease"/>
            <person name="Neafsey D."/>
            <person name="Duraisingh M."/>
            <person name="Young S.K."/>
            <person name="Zeng Q."/>
            <person name="Gargeya S."/>
            <person name="Abouelleil A."/>
            <person name="Alvarado L."/>
            <person name="Chapman S.B."/>
            <person name="Gainer-Dewar J."/>
            <person name="Goldberg J."/>
            <person name="Griggs A."/>
            <person name="Gujja S."/>
            <person name="Hansen M."/>
            <person name="Howarth C."/>
            <person name="Imamovic A."/>
            <person name="Larimer J."/>
            <person name="Pearson M."/>
            <person name="Poon T.W."/>
            <person name="Priest M."/>
            <person name="Roberts A."/>
            <person name="Saif S."/>
            <person name="Shea T."/>
            <person name="Sykes S."/>
            <person name="Wortman J."/>
            <person name="Nusbaum C."/>
            <person name="Birren B."/>
        </authorList>
    </citation>
    <scope>NUCLEOTIDE SEQUENCE [LARGE SCALE GENOMIC DNA]</scope>
    <source>
        <strain evidence="2">nilgiri</strain>
    </source>
</reference>
<protein>
    <submittedName>
        <fullName evidence="1">Uncharacterized protein</fullName>
    </submittedName>
</protein>
<dbReference type="GeneID" id="24269536"/>
<dbReference type="EMBL" id="KQ001700">
    <property type="protein sequence ID" value="KJP86171.1"/>
    <property type="molecule type" value="Genomic_DNA"/>
</dbReference>
<accession>A0A0D9QKD3</accession>
<evidence type="ECO:0000313" key="2">
    <source>
        <dbReference type="Proteomes" id="UP000054561"/>
    </source>
</evidence>
<gene>
    <name evidence="1" type="ORF">AK88_04222</name>
</gene>
<organism evidence="1 2">
    <name type="scientific">Plasmodium fragile</name>
    <dbReference type="NCBI Taxonomy" id="5857"/>
    <lineage>
        <taxon>Eukaryota</taxon>
        <taxon>Sar</taxon>
        <taxon>Alveolata</taxon>
        <taxon>Apicomplexa</taxon>
        <taxon>Aconoidasida</taxon>
        <taxon>Haemosporida</taxon>
        <taxon>Plasmodiidae</taxon>
        <taxon>Plasmodium</taxon>
        <taxon>Plasmodium (Plasmodium)</taxon>
    </lineage>
</organism>